<feature type="signal peptide" evidence="1">
    <location>
        <begin position="1"/>
        <end position="31"/>
    </location>
</feature>
<dbReference type="AlphaFoldDB" id="A0A9P5PM69"/>
<proteinExistence type="predicted"/>
<accession>A0A9P5PM69</accession>
<feature type="chain" id="PRO_5040150435" description="Secreted protein" evidence="1">
    <location>
        <begin position="32"/>
        <end position="106"/>
    </location>
</feature>
<comment type="caution">
    <text evidence="2">The sequence shown here is derived from an EMBL/GenBank/DDBJ whole genome shotgun (WGS) entry which is preliminary data.</text>
</comment>
<organism evidence="2 3">
    <name type="scientific">Rhodocollybia butyracea</name>
    <dbReference type="NCBI Taxonomy" id="206335"/>
    <lineage>
        <taxon>Eukaryota</taxon>
        <taxon>Fungi</taxon>
        <taxon>Dikarya</taxon>
        <taxon>Basidiomycota</taxon>
        <taxon>Agaricomycotina</taxon>
        <taxon>Agaricomycetes</taxon>
        <taxon>Agaricomycetidae</taxon>
        <taxon>Agaricales</taxon>
        <taxon>Marasmiineae</taxon>
        <taxon>Omphalotaceae</taxon>
        <taxon>Rhodocollybia</taxon>
    </lineage>
</organism>
<evidence type="ECO:0000256" key="1">
    <source>
        <dbReference type="SAM" id="SignalP"/>
    </source>
</evidence>
<evidence type="ECO:0000313" key="3">
    <source>
        <dbReference type="Proteomes" id="UP000772434"/>
    </source>
</evidence>
<sequence length="106" mass="12027">MFSSPCQASSLPTRILVFLHLRLATTSQVLAWIFDGRQSLFHLRFWIQGILKIGLRGQKNVVRKYYSRSIFLRSSVPLPSLSFSSSDNLAIMIATLRTRLSPSQPC</sequence>
<keyword evidence="3" id="KW-1185">Reference proteome</keyword>
<gene>
    <name evidence="2" type="ORF">BDP27DRAFT_1071989</name>
</gene>
<dbReference type="EMBL" id="JADNRY010000097">
    <property type="protein sequence ID" value="KAF9065846.1"/>
    <property type="molecule type" value="Genomic_DNA"/>
</dbReference>
<evidence type="ECO:0000313" key="2">
    <source>
        <dbReference type="EMBL" id="KAF9065846.1"/>
    </source>
</evidence>
<reference evidence="2" key="1">
    <citation type="submission" date="2020-11" db="EMBL/GenBank/DDBJ databases">
        <authorList>
            <consortium name="DOE Joint Genome Institute"/>
            <person name="Ahrendt S."/>
            <person name="Riley R."/>
            <person name="Andreopoulos W."/>
            <person name="Labutti K."/>
            <person name="Pangilinan J."/>
            <person name="Ruiz-Duenas F.J."/>
            <person name="Barrasa J.M."/>
            <person name="Sanchez-Garcia M."/>
            <person name="Camarero S."/>
            <person name="Miyauchi S."/>
            <person name="Serrano A."/>
            <person name="Linde D."/>
            <person name="Babiker R."/>
            <person name="Drula E."/>
            <person name="Ayuso-Fernandez I."/>
            <person name="Pacheco R."/>
            <person name="Padilla G."/>
            <person name="Ferreira P."/>
            <person name="Barriuso J."/>
            <person name="Kellner H."/>
            <person name="Castanera R."/>
            <person name="Alfaro M."/>
            <person name="Ramirez L."/>
            <person name="Pisabarro A.G."/>
            <person name="Kuo A."/>
            <person name="Tritt A."/>
            <person name="Lipzen A."/>
            <person name="He G."/>
            <person name="Yan M."/>
            <person name="Ng V."/>
            <person name="Cullen D."/>
            <person name="Martin F."/>
            <person name="Rosso M.-N."/>
            <person name="Henrissat B."/>
            <person name="Hibbett D."/>
            <person name="Martinez A.T."/>
            <person name="Grigoriev I.V."/>
        </authorList>
    </citation>
    <scope>NUCLEOTIDE SEQUENCE</scope>
    <source>
        <strain evidence="2">AH 40177</strain>
    </source>
</reference>
<name>A0A9P5PM69_9AGAR</name>
<evidence type="ECO:0008006" key="4">
    <source>
        <dbReference type="Google" id="ProtNLM"/>
    </source>
</evidence>
<dbReference type="Proteomes" id="UP000772434">
    <property type="component" value="Unassembled WGS sequence"/>
</dbReference>
<keyword evidence="1" id="KW-0732">Signal</keyword>
<protein>
    <recommendedName>
        <fullName evidence="4">Secreted protein</fullName>
    </recommendedName>
</protein>